<evidence type="ECO:0000256" key="5">
    <source>
        <dbReference type="ARBA" id="ARBA00022827"/>
    </source>
</evidence>
<evidence type="ECO:0000256" key="10">
    <source>
        <dbReference type="ARBA" id="ARBA00049187"/>
    </source>
</evidence>
<dbReference type="InterPro" id="IPR006258">
    <property type="entry name" value="Lipoamide_DH"/>
</dbReference>
<dbReference type="InterPro" id="IPR050151">
    <property type="entry name" value="Class-I_Pyr_Nuc-Dis_Oxidored"/>
</dbReference>
<dbReference type="GO" id="GO:0006103">
    <property type="term" value="P:2-oxoglutarate metabolic process"/>
    <property type="evidence" value="ECO:0007669"/>
    <property type="project" value="TreeGrafter"/>
</dbReference>
<evidence type="ECO:0000256" key="3">
    <source>
        <dbReference type="ARBA" id="ARBA00016961"/>
    </source>
</evidence>
<feature type="binding site" evidence="12">
    <location>
        <position position="273"/>
    </location>
    <ligand>
        <name>NAD(+)</name>
        <dbReference type="ChEBI" id="CHEBI:57540"/>
    </ligand>
</feature>
<feature type="binding site" evidence="12">
    <location>
        <position position="56"/>
    </location>
    <ligand>
        <name>FAD</name>
        <dbReference type="ChEBI" id="CHEBI:57692"/>
    </ligand>
</feature>
<dbReference type="RefSeq" id="WP_009490298.1">
    <property type="nucleotide sequence ID" value="NZ_AMYT01000017.1"/>
</dbReference>
<dbReference type="Pfam" id="PF07992">
    <property type="entry name" value="Pyr_redox_2"/>
    <property type="match status" value="1"/>
</dbReference>
<dbReference type="FunFam" id="3.30.390.30:FF:000001">
    <property type="entry name" value="Dihydrolipoyl dehydrogenase"/>
    <property type="match status" value="1"/>
</dbReference>
<feature type="binding site" evidence="12">
    <location>
        <position position="314"/>
    </location>
    <ligand>
        <name>FAD</name>
        <dbReference type="ChEBI" id="CHEBI:57692"/>
    </ligand>
</feature>
<dbReference type="OrthoDB" id="9800167at2"/>
<feature type="binding site" evidence="12">
    <location>
        <position position="206"/>
    </location>
    <ligand>
        <name>NAD(+)</name>
        <dbReference type="ChEBI" id="CHEBI:57540"/>
    </ligand>
</feature>
<dbReference type="SUPFAM" id="SSF51905">
    <property type="entry name" value="FAD/NAD(P)-binding domain"/>
    <property type="match status" value="1"/>
</dbReference>
<dbReference type="Proteomes" id="UP000016057">
    <property type="component" value="Unassembled WGS sequence"/>
</dbReference>
<evidence type="ECO:0000256" key="14">
    <source>
        <dbReference type="RuleBase" id="RU003692"/>
    </source>
</evidence>
<keyword evidence="4 14" id="KW-0285">Flavoprotein</keyword>
<dbReference type="InterPro" id="IPR016156">
    <property type="entry name" value="FAD/NAD-linked_Rdtase_dimer_sf"/>
</dbReference>
<dbReference type="PRINTS" id="PR00368">
    <property type="entry name" value="FADPNR"/>
</dbReference>
<evidence type="ECO:0000256" key="8">
    <source>
        <dbReference type="ARBA" id="ARBA00023157"/>
    </source>
</evidence>
<sequence length="466" mass="49184">MVVGDFPIELDTVVIGAGPGGYVAAIRAAQMGQKVAVIEKGNVGGVCLNVGCIPSKALIHAGEVLEAATHSEFMGIQIEKATVDFAKTQEWKASVVNKLTSGVRYLLKKNGVEIIEGEAIFVDDNHLRVMTEESGQSYSFEHAIIATGSTPVEIPSLAYGTRIIDSTGALNLPEVPKSLVIVGGGVIGCELGTAYAHLGSEVTILEGADRILPPFDADLSKLVTKEMEKQGMKIETSVMAKSATETETEATLVYEKDGVEHTLTADYILVAVGRKPNTKELGLEMASVEVDERGFIQVDECGRTTNESIFAIGDIVAGPQLAHKASYEGKVAAEVISGKDVTVDYRAIPAVAFTSPEVATTGVTLSEIEGDDRFVVSTFPLASNGRALSLNATDGFIRFISTKENKILVGCQIAGPSASDLIAEATLAIEAGMNVEDIALTIHPHPSLSETLMDTAELAQGMPIHI</sequence>
<dbReference type="NCBIfam" id="TIGR01350">
    <property type="entry name" value="lipoamide_DH"/>
    <property type="match status" value="1"/>
</dbReference>
<dbReference type="PIRSF" id="PIRSF000350">
    <property type="entry name" value="Mercury_reductase_MerA"/>
    <property type="match status" value="1"/>
</dbReference>
<dbReference type="PROSITE" id="PS00076">
    <property type="entry name" value="PYRIDINE_REDOX_1"/>
    <property type="match status" value="1"/>
</dbReference>
<dbReference type="STRING" id="1234409.C683_0814"/>
<organism evidence="17 18">
    <name type="scientific">Catellicoccus marimammalium M35/04/3</name>
    <dbReference type="NCBI Taxonomy" id="1234409"/>
    <lineage>
        <taxon>Bacteria</taxon>
        <taxon>Bacillati</taxon>
        <taxon>Bacillota</taxon>
        <taxon>Bacilli</taxon>
        <taxon>Lactobacillales</taxon>
        <taxon>Enterococcaceae</taxon>
        <taxon>Catellicoccus</taxon>
    </lineage>
</organism>
<feature type="disulfide bond" description="Redox-active" evidence="13">
    <location>
        <begin position="47"/>
        <end position="52"/>
    </location>
</feature>
<dbReference type="InterPro" id="IPR004099">
    <property type="entry name" value="Pyr_nucl-diS_OxRdtase_dimer"/>
</dbReference>
<feature type="active site" description="Proton acceptor" evidence="11">
    <location>
        <position position="445"/>
    </location>
</feature>
<evidence type="ECO:0000256" key="6">
    <source>
        <dbReference type="ARBA" id="ARBA00023002"/>
    </source>
</evidence>
<dbReference type="Gene3D" id="3.30.390.30">
    <property type="match status" value="1"/>
</dbReference>
<evidence type="ECO:0000256" key="2">
    <source>
        <dbReference type="ARBA" id="ARBA00012608"/>
    </source>
</evidence>
<evidence type="ECO:0000256" key="12">
    <source>
        <dbReference type="PIRSR" id="PIRSR000350-3"/>
    </source>
</evidence>
<evidence type="ECO:0000256" key="4">
    <source>
        <dbReference type="ARBA" id="ARBA00022630"/>
    </source>
</evidence>
<reference evidence="17 18" key="1">
    <citation type="journal article" date="2013" name="Genome Announc.">
        <title>Draft Genome Sequence of Catellicoccus marimammalium, a Novel Species Commonly Found in Gull Feces.</title>
        <authorList>
            <person name="Weigand M.R."/>
            <person name="Ryu H."/>
            <person name="Bozcek L."/>
            <person name="Konstantinidis K.T."/>
            <person name="Santo Domingo J.W."/>
        </authorList>
    </citation>
    <scope>NUCLEOTIDE SEQUENCE [LARGE SCALE GENOMIC DNA]</scope>
    <source>
        <strain evidence="17 18">M35/04/3</strain>
    </source>
</reference>
<evidence type="ECO:0000313" key="18">
    <source>
        <dbReference type="Proteomes" id="UP000016057"/>
    </source>
</evidence>
<keyword evidence="9 14" id="KW-0676">Redox-active center</keyword>
<evidence type="ECO:0000259" key="15">
    <source>
        <dbReference type="Pfam" id="PF02852"/>
    </source>
</evidence>
<comment type="miscellaneous">
    <text evidence="14">The active site is a redox-active disulfide bond.</text>
</comment>
<dbReference type="eggNOG" id="COG1249">
    <property type="taxonomic scope" value="Bacteria"/>
</dbReference>
<evidence type="ECO:0000256" key="7">
    <source>
        <dbReference type="ARBA" id="ARBA00023027"/>
    </source>
</evidence>
<feature type="binding site" evidence="12">
    <location>
        <begin position="147"/>
        <end position="149"/>
    </location>
    <ligand>
        <name>FAD</name>
        <dbReference type="ChEBI" id="CHEBI:57692"/>
    </ligand>
</feature>
<gene>
    <name evidence="17" type="ORF">C683_0814</name>
</gene>
<evidence type="ECO:0000259" key="16">
    <source>
        <dbReference type="Pfam" id="PF07992"/>
    </source>
</evidence>
<dbReference type="InterPro" id="IPR023753">
    <property type="entry name" value="FAD/NAD-binding_dom"/>
</dbReference>
<dbReference type="PANTHER" id="PTHR22912:SF160">
    <property type="entry name" value="DIHYDROLIPOYL DEHYDROGENASE"/>
    <property type="match status" value="1"/>
</dbReference>
<feature type="domain" description="FAD/NAD(P)-binding" evidence="16">
    <location>
        <begin position="11"/>
        <end position="329"/>
    </location>
</feature>
<dbReference type="PANTHER" id="PTHR22912">
    <property type="entry name" value="DISULFIDE OXIDOREDUCTASE"/>
    <property type="match status" value="1"/>
</dbReference>
<dbReference type="SUPFAM" id="SSF55424">
    <property type="entry name" value="FAD/NAD-linked reductases, dimerisation (C-terminal) domain"/>
    <property type="match status" value="1"/>
</dbReference>
<evidence type="ECO:0000256" key="13">
    <source>
        <dbReference type="PIRSR" id="PIRSR000350-4"/>
    </source>
</evidence>
<evidence type="ECO:0000256" key="9">
    <source>
        <dbReference type="ARBA" id="ARBA00023284"/>
    </source>
</evidence>
<keyword evidence="12" id="KW-0547">Nucleotide-binding</keyword>
<comment type="catalytic activity">
    <reaction evidence="10 14">
        <text>N(6)-[(R)-dihydrolipoyl]-L-lysyl-[protein] + NAD(+) = N(6)-[(R)-lipoyl]-L-lysyl-[protein] + NADH + H(+)</text>
        <dbReference type="Rhea" id="RHEA:15045"/>
        <dbReference type="Rhea" id="RHEA-COMP:10474"/>
        <dbReference type="Rhea" id="RHEA-COMP:10475"/>
        <dbReference type="ChEBI" id="CHEBI:15378"/>
        <dbReference type="ChEBI" id="CHEBI:57540"/>
        <dbReference type="ChEBI" id="CHEBI:57945"/>
        <dbReference type="ChEBI" id="CHEBI:83099"/>
        <dbReference type="ChEBI" id="CHEBI:83100"/>
        <dbReference type="EC" id="1.8.1.4"/>
    </reaction>
</comment>
<dbReference type="InterPro" id="IPR001100">
    <property type="entry name" value="Pyr_nuc-diS_OxRdtase"/>
</dbReference>
<dbReference type="Pfam" id="PF02852">
    <property type="entry name" value="Pyr_redox_dim"/>
    <property type="match status" value="1"/>
</dbReference>
<dbReference type="Gene3D" id="3.50.50.60">
    <property type="entry name" value="FAD/NAD(P)-binding domain"/>
    <property type="match status" value="2"/>
</dbReference>
<dbReference type="PRINTS" id="PR00411">
    <property type="entry name" value="PNDRDTASEI"/>
</dbReference>
<dbReference type="PATRIC" id="fig|1234409.3.peg.765"/>
<accession>K8ZLQ7</accession>
<keyword evidence="8" id="KW-1015">Disulfide bond</keyword>
<dbReference type="EMBL" id="AMYT01000017">
    <property type="protein sequence ID" value="EKU27483.1"/>
    <property type="molecule type" value="Genomic_DNA"/>
</dbReference>
<evidence type="ECO:0000256" key="11">
    <source>
        <dbReference type="PIRSR" id="PIRSR000350-2"/>
    </source>
</evidence>
<dbReference type="GO" id="GO:0004148">
    <property type="term" value="F:dihydrolipoyl dehydrogenase (NADH) activity"/>
    <property type="evidence" value="ECO:0007669"/>
    <property type="project" value="UniProtKB-EC"/>
</dbReference>
<feature type="binding site" evidence="12">
    <location>
        <begin position="183"/>
        <end position="190"/>
    </location>
    <ligand>
        <name>NAD(+)</name>
        <dbReference type="ChEBI" id="CHEBI:57540"/>
    </ligand>
</feature>
<dbReference type="InterPro" id="IPR012999">
    <property type="entry name" value="Pyr_OxRdtase_I_AS"/>
</dbReference>
<keyword evidence="6 14" id="KW-0560">Oxidoreductase</keyword>
<keyword evidence="17" id="KW-0670">Pyruvate</keyword>
<dbReference type="EC" id="1.8.1.4" evidence="2 14"/>
<dbReference type="GO" id="GO:0050660">
    <property type="term" value="F:flavin adenine dinucleotide binding"/>
    <property type="evidence" value="ECO:0007669"/>
    <property type="project" value="InterPro"/>
</dbReference>
<keyword evidence="7 12" id="KW-0520">NAD</keyword>
<comment type="similarity">
    <text evidence="1 14">Belongs to the class-I pyridine nucleotide-disulfide oxidoreductase family.</text>
</comment>
<comment type="caution">
    <text evidence="17">The sequence shown here is derived from an EMBL/GenBank/DDBJ whole genome shotgun (WGS) entry which is preliminary data.</text>
</comment>
<dbReference type="InterPro" id="IPR036188">
    <property type="entry name" value="FAD/NAD-bd_sf"/>
</dbReference>
<evidence type="ECO:0000313" key="17">
    <source>
        <dbReference type="EMBL" id="EKU27483.1"/>
    </source>
</evidence>
<keyword evidence="5 12" id="KW-0274">FAD</keyword>
<protein>
    <recommendedName>
        <fullName evidence="3 14">Dihydrolipoyl dehydrogenase</fullName>
        <ecNumber evidence="2 14">1.8.1.4</ecNumber>
    </recommendedName>
</protein>
<dbReference type="AlphaFoldDB" id="K8ZLQ7"/>
<evidence type="ECO:0000256" key="1">
    <source>
        <dbReference type="ARBA" id="ARBA00007532"/>
    </source>
</evidence>
<keyword evidence="18" id="KW-1185">Reference proteome</keyword>
<name>K8ZLQ7_9ENTE</name>
<proteinExistence type="inferred from homology"/>
<feature type="domain" description="Pyridine nucleotide-disulphide oxidoreductase dimerisation" evidence="15">
    <location>
        <begin position="348"/>
        <end position="454"/>
    </location>
</feature>
<comment type="cofactor">
    <cofactor evidence="12 14">
        <name>FAD</name>
        <dbReference type="ChEBI" id="CHEBI:57692"/>
    </cofactor>
    <text evidence="12 14">Binds 1 FAD per subunit.</text>
</comment>